<dbReference type="GO" id="GO:0008236">
    <property type="term" value="F:serine-type peptidase activity"/>
    <property type="evidence" value="ECO:0007669"/>
    <property type="project" value="UniProtKB-KW"/>
</dbReference>
<dbReference type="EMBL" id="NIHS01000005">
    <property type="protein sequence ID" value="PLT73928.1"/>
    <property type="molecule type" value="Genomic_DNA"/>
</dbReference>
<comment type="similarity">
    <text evidence="1 5">Belongs to the peptidase S41A family.</text>
</comment>
<dbReference type="InterPro" id="IPR036034">
    <property type="entry name" value="PDZ_sf"/>
</dbReference>
<protein>
    <submittedName>
        <fullName evidence="9">Carboxyl-terminal protease</fullName>
    </submittedName>
    <submittedName>
        <fullName evidence="12">S41 family peptidase</fullName>
    </submittedName>
</protein>
<dbReference type="InterPro" id="IPR004447">
    <property type="entry name" value="Peptidase_S41A"/>
</dbReference>
<dbReference type="Pfam" id="PF22694">
    <property type="entry name" value="CtpB_N-like"/>
    <property type="match status" value="1"/>
</dbReference>
<dbReference type="InterPro" id="IPR001478">
    <property type="entry name" value="PDZ"/>
</dbReference>
<dbReference type="EMBL" id="JAAIRV010000025">
    <property type="protein sequence ID" value="NSI59136.1"/>
    <property type="molecule type" value="Genomic_DNA"/>
</dbReference>
<dbReference type="NCBIfam" id="TIGR00225">
    <property type="entry name" value="prc"/>
    <property type="match status" value="1"/>
</dbReference>
<dbReference type="Proteomes" id="UP000285610">
    <property type="component" value="Unassembled WGS sequence"/>
</dbReference>
<dbReference type="Proteomes" id="UP000260808">
    <property type="component" value="Unassembled WGS sequence"/>
</dbReference>
<evidence type="ECO:0000313" key="20">
    <source>
        <dbReference type="Proteomes" id="UP000260808"/>
    </source>
</evidence>
<feature type="domain" description="PDZ" evidence="6">
    <location>
        <begin position="103"/>
        <end position="173"/>
    </location>
</feature>
<dbReference type="Proteomes" id="UP000284472">
    <property type="component" value="Unassembled WGS sequence"/>
</dbReference>
<evidence type="ECO:0000313" key="7">
    <source>
        <dbReference type="EMBL" id="NSI19989.1"/>
    </source>
</evidence>
<evidence type="ECO:0000313" key="26">
    <source>
        <dbReference type="Proteomes" id="UP000286137"/>
    </source>
</evidence>
<dbReference type="Proteomes" id="UP000285697">
    <property type="component" value="Unassembled WGS sequence"/>
</dbReference>
<sequence length="401" mass="44700">MNRHKSFIKGALTGALIMLFAVGVCTKVPELSGLLLQKDSVTAKQERAEKKTEAKFKKIEKMIDQYYLYSDDVKQEDLEDAVYAGFLSALNDPYTVYYNEEETKEIKESTSGEYSGIGAAMMQNVQTGEITITTVYEDSPAEKAGLLEGDILYQVDDHKIEDQDTSEVVSWIKGEEGTEVKLSVYRGEDREEHTLTAVREKIQSQTVEHEMKEDKIGYISVQGFEDVTYEQFKSALEDLEAQGMEGLVIDLRNNPGGNLDTVVEMLKLILPEGRIVSIKDKYGNEETYDCDGKHEFQKPLAVLVNGYSASASEIFAGAVKDYGIGTLVGTTTYGKGIVQELFSFEDDTMIKITTAEYFTPSGENIHKKGIQPDVEVEYTYDAANPTSDNQLQKALDVVKSK</sequence>
<dbReference type="Gene3D" id="3.30.750.44">
    <property type="match status" value="1"/>
</dbReference>
<dbReference type="GeneID" id="57433442"/>
<dbReference type="CDD" id="cd06782">
    <property type="entry name" value="cpPDZ_CPP-like"/>
    <property type="match status" value="1"/>
</dbReference>
<evidence type="ECO:0000313" key="14">
    <source>
        <dbReference type="EMBL" id="RHD09345.1"/>
    </source>
</evidence>
<dbReference type="PANTHER" id="PTHR32060">
    <property type="entry name" value="TAIL-SPECIFIC PROTEASE"/>
    <property type="match status" value="1"/>
</dbReference>
<evidence type="ECO:0000313" key="9">
    <source>
        <dbReference type="EMBL" id="PLT56504.1"/>
    </source>
</evidence>
<reference evidence="20 21" key="2">
    <citation type="submission" date="2018-08" db="EMBL/GenBank/DDBJ databases">
        <title>A genome reference for cultivated species of the human gut microbiota.</title>
        <authorList>
            <person name="Zou Y."/>
            <person name="Xue W."/>
            <person name="Luo G."/>
        </authorList>
    </citation>
    <scope>NUCLEOTIDE SEQUENCE [LARGE SCALE GENOMIC DNA]</scope>
    <source>
        <strain evidence="13 21">AF19-16AC</strain>
        <strain evidence="12 26">AF27-4BH</strain>
        <strain evidence="17 24">AF33-12</strain>
        <strain evidence="16 22">AM12-54</strain>
        <strain evidence="15 25">AM22-7AC</strain>
        <strain evidence="14 23">AM32-6</strain>
        <strain evidence="11 20">TF01-20-2</strain>
    </source>
</reference>
<dbReference type="RefSeq" id="WP_004840134.1">
    <property type="nucleotide sequence ID" value="NZ_AP031446.1"/>
</dbReference>
<comment type="caution">
    <text evidence="12">The sequence shown here is derived from an EMBL/GenBank/DDBJ whole genome shotgun (WGS) entry which is preliminary data.</text>
</comment>
<evidence type="ECO:0000256" key="3">
    <source>
        <dbReference type="ARBA" id="ARBA00022801"/>
    </source>
</evidence>
<dbReference type="EMBL" id="QRIA01000001">
    <property type="protein sequence ID" value="RHG22425.1"/>
    <property type="molecule type" value="Genomic_DNA"/>
</dbReference>
<evidence type="ECO:0000313" key="13">
    <source>
        <dbReference type="EMBL" id="RGT39575.1"/>
    </source>
</evidence>
<evidence type="ECO:0000313" key="11">
    <source>
        <dbReference type="EMBL" id="RGM22728.1"/>
    </source>
</evidence>
<dbReference type="EMBL" id="QRQE01000006">
    <property type="protein sequence ID" value="RHM80348.1"/>
    <property type="molecule type" value="Genomic_DNA"/>
</dbReference>
<evidence type="ECO:0000313" key="24">
    <source>
        <dbReference type="Proteomes" id="UP000285610"/>
    </source>
</evidence>
<evidence type="ECO:0000313" key="21">
    <source>
        <dbReference type="Proteomes" id="UP000283834"/>
    </source>
</evidence>
<proteinExistence type="inferred from homology"/>
<accession>A0A2N5NRF1</accession>
<evidence type="ECO:0000313" key="15">
    <source>
        <dbReference type="EMBL" id="RHG22425.1"/>
    </source>
</evidence>
<reference evidence="7" key="4">
    <citation type="submission" date="2020-02" db="EMBL/GenBank/DDBJ databases">
        <authorList>
            <person name="Littmann E."/>
            <person name="Sorbara M."/>
        </authorList>
    </citation>
    <scope>NUCLEOTIDE SEQUENCE</scope>
    <source>
        <strain evidence="8">MSK.15.32</strain>
        <strain evidence="7">MSK.22.53</strain>
    </source>
</reference>
<dbReference type="Proteomes" id="UP001296580">
    <property type="component" value="Unassembled WGS sequence"/>
</dbReference>
<dbReference type="Proteomes" id="UP000234849">
    <property type="component" value="Unassembled WGS sequence"/>
</dbReference>
<dbReference type="Pfam" id="PF03572">
    <property type="entry name" value="Peptidase_S41"/>
    <property type="match status" value="1"/>
</dbReference>
<evidence type="ECO:0000256" key="2">
    <source>
        <dbReference type="ARBA" id="ARBA00022670"/>
    </source>
</evidence>
<keyword evidence="4 5" id="KW-0720">Serine protease</keyword>
<evidence type="ECO:0000313" key="22">
    <source>
        <dbReference type="Proteomes" id="UP000283992"/>
    </source>
</evidence>
<evidence type="ECO:0000313" key="23">
    <source>
        <dbReference type="Proteomes" id="UP000284472"/>
    </source>
</evidence>
<dbReference type="EMBL" id="QSIR01000001">
    <property type="protein sequence ID" value="RHD09345.1"/>
    <property type="molecule type" value="Genomic_DNA"/>
</dbReference>
<dbReference type="EMBL" id="JAAIRM010000020">
    <property type="protein sequence ID" value="NSI19989.1"/>
    <property type="molecule type" value="Genomic_DNA"/>
</dbReference>
<dbReference type="GO" id="GO:0004175">
    <property type="term" value="F:endopeptidase activity"/>
    <property type="evidence" value="ECO:0007669"/>
    <property type="project" value="TreeGrafter"/>
</dbReference>
<evidence type="ECO:0000313" key="25">
    <source>
        <dbReference type="Proteomes" id="UP000285697"/>
    </source>
</evidence>
<dbReference type="SUPFAM" id="SSF50156">
    <property type="entry name" value="PDZ domain-like"/>
    <property type="match status" value="1"/>
</dbReference>
<evidence type="ECO:0000313" key="10">
    <source>
        <dbReference type="EMBL" id="PLT73928.1"/>
    </source>
</evidence>
<dbReference type="Gene3D" id="2.30.42.10">
    <property type="match status" value="1"/>
</dbReference>
<dbReference type="Proteomes" id="UP000286137">
    <property type="component" value="Unassembled WGS sequence"/>
</dbReference>
<dbReference type="PROSITE" id="PS50106">
    <property type="entry name" value="PDZ"/>
    <property type="match status" value="1"/>
</dbReference>
<dbReference type="InterPro" id="IPR029045">
    <property type="entry name" value="ClpP/crotonase-like_dom_sf"/>
</dbReference>
<dbReference type="Proteomes" id="UP000283992">
    <property type="component" value="Unassembled WGS sequence"/>
</dbReference>
<dbReference type="GO" id="GO:0007165">
    <property type="term" value="P:signal transduction"/>
    <property type="evidence" value="ECO:0007669"/>
    <property type="project" value="TreeGrafter"/>
</dbReference>
<name>A0A2N5NRF1_MEDGN</name>
<reference evidence="18 19" key="1">
    <citation type="journal article" date="2017" name="Genome Med.">
        <title>A novel Ruminococcus gnavus clade enriched in inflammatory bowel disease patients.</title>
        <authorList>
            <person name="Hall A.B."/>
            <person name="Yassour M."/>
            <person name="Sauk J."/>
            <person name="Garner A."/>
            <person name="Jiang X."/>
            <person name="Arthur T."/>
            <person name="Lagoudas G.K."/>
            <person name="Vatanen T."/>
            <person name="Fornelos N."/>
            <person name="Wilson R."/>
            <person name="Bertha M."/>
            <person name="Cohen M."/>
            <person name="Garber J."/>
            <person name="Khalili H."/>
            <person name="Gevers D."/>
            <person name="Ananthakrishnan A.N."/>
            <person name="Kugathasan S."/>
            <person name="Lander E.S."/>
            <person name="Blainey P."/>
            <person name="Vlamakis H."/>
            <person name="Xavier R.J."/>
            <person name="Huttenhower C."/>
        </authorList>
    </citation>
    <scope>NUCLEOTIDE SEQUENCE [LARGE SCALE GENOMIC DNA]</scope>
    <source>
        <strain evidence="9 18">RJX1118</strain>
        <strain evidence="10 19">RJX1124</strain>
    </source>
</reference>
<dbReference type="EMBL" id="QSSX01000021">
    <property type="protein sequence ID" value="RGM22728.1"/>
    <property type="molecule type" value="Genomic_DNA"/>
</dbReference>
<dbReference type="EMBL" id="QRLN01000022">
    <property type="protein sequence ID" value="RHJ09321.1"/>
    <property type="molecule type" value="Genomic_DNA"/>
</dbReference>
<dbReference type="EMBL" id="NIHM01000005">
    <property type="protein sequence ID" value="PLT56504.1"/>
    <property type="molecule type" value="Genomic_DNA"/>
</dbReference>
<dbReference type="InterPro" id="IPR055210">
    <property type="entry name" value="CtpA/B_N"/>
</dbReference>
<evidence type="ECO:0000313" key="17">
    <source>
        <dbReference type="EMBL" id="RHM80348.1"/>
    </source>
</evidence>
<dbReference type="EMBL" id="QRTJ01000007">
    <property type="protein sequence ID" value="RGQ69776.1"/>
    <property type="molecule type" value="Genomic_DNA"/>
</dbReference>
<evidence type="ECO:0000313" key="18">
    <source>
        <dbReference type="Proteomes" id="UP000234849"/>
    </source>
</evidence>
<keyword evidence="3 5" id="KW-0378">Hydrolase</keyword>
<evidence type="ECO:0000313" key="12">
    <source>
        <dbReference type="EMBL" id="RGQ69776.1"/>
    </source>
</evidence>
<dbReference type="STRING" id="33038.GCA_900067245_02779"/>
<evidence type="ECO:0000313" key="16">
    <source>
        <dbReference type="EMBL" id="RHJ09321.1"/>
    </source>
</evidence>
<dbReference type="Proteomes" id="UP000283834">
    <property type="component" value="Unassembled WGS sequence"/>
</dbReference>
<dbReference type="Proteomes" id="UP001296643">
    <property type="component" value="Unassembled WGS sequence"/>
</dbReference>
<keyword evidence="2 5" id="KW-0645">Protease</keyword>
<dbReference type="SMART" id="SM00228">
    <property type="entry name" value="PDZ"/>
    <property type="match status" value="1"/>
</dbReference>
<dbReference type="SUPFAM" id="SSF52096">
    <property type="entry name" value="ClpP/crotonase"/>
    <property type="match status" value="1"/>
</dbReference>
<dbReference type="SMART" id="SM00245">
    <property type="entry name" value="TSPc"/>
    <property type="match status" value="1"/>
</dbReference>
<organism evidence="12 26">
    <name type="scientific">Mediterraneibacter gnavus</name>
    <name type="common">Ruminococcus gnavus</name>
    <dbReference type="NCBI Taxonomy" id="33038"/>
    <lineage>
        <taxon>Bacteria</taxon>
        <taxon>Bacillati</taxon>
        <taxon>Bacillota</taxon>
        <taxon>Clostridia</taxon>
        <taxon>Lachnospirales</taxon>
        <taxon>Lachnospiraceae</taxon>
        <taxon>Mediterraneibacter</taxon>
    </lineage>
</organism>
<dbReference type="InterPro" id="IPR005151">
    <property type="entry name" value="Tail-specific_protease"/>
</dbReference>
<evidence type="ECO:0000313" key="8">
    <source>
        <dbReference type="EMBL" id="NSI59136.1"/>
    </source>
</evidence>
<dbReference type="EMBL" id="QRWQ01000005">
    <property type="protein sequence ID" value="RGT39575.1"/>
    <property type="molecule type" value="Genomic_DNA"/>
</dbReference>
<dbReference type="PANTHER" id="PTHR32060:SF30">
    <property type="entry name" value="CARBOXY-TERMINAL PROCESSING PROTEASE CTPA"/>
    <property type="match status" value="1"/>
</dbReference>
<dbReference type="Proteomes" id="UP000234891">
    <property type="component" value="Unassembled WGS sequence"/>
</dbReference>
<reference evidence="7" key="3">
    <citation type="journal article" date="2020" name="Cell Host Microbe">
        <title>Functional and Genomic Variation between Human-Derived Isolates of Lachnospiraceae Reveals Inter- and Intra-Species Diversity.</title>
        <authorList>
            <person name="Sorbara M.T."/>
            <person name="Littmann E.R."/>
            <person name="Fontana E."/>
            <person name="Moody T.U."/>
            <person name="Kohout C.E."/>
            <person name="Gjonbalaj M."/>
            <person name="Eaton V."/>
            <person name="Seok R."/>
            <person name="Leiner I.M."/>
            <person name="Pamer E.G."/>
        </authorList>
    </citation>
    <scope>NUCLEOTIDE SEQUENCE</scope>
    <source>
        <strain evidence="8">MSK.15.32</strain>
        <strain evidence="7">MSK.22.53</strain>
    </source>
</reference>
<evidence type="ECO:0000256" key="4">
    <source>
        <dbReference type="ARBA" id="ARBA00022825"/>
    </source>
</evidence>
<gene>
    <name evidence="9" type="ORF">CDL18_04835</name>
    <name evidence="10" type="ORF">CDL26_04420</name>
    <name evidence="16" type="ORF">DW142_13280</name>
    <name evidence="15" type="ORF">DW270_00665</name>
    <name evidence="14" type="ORF">DW812_00920</name>
    <name evidence="13" type="ORF">DWX36_06830</name>
    <name evidence="12" type="ORF">DWY88_05320</name>
    <name evidence="17" type="ORF">DWZ50_03795</name>
    <name evidence="11" type="ORF">DXC31_09775</name>
    <name evidence="7" type="ORF">G4958_11600</name>
    <name evidence="8" type="ORF">G4993_12110</name>
</gene>
<dbReference type="GO" id="GO:0006508">
    <property type="term" value="P:proteolysis"/>
    <property type="evidence" value="ECO:0007669"/>
    <property type="project" value="UniProtKB-KW"/>
</dbReference>
<evidence type="ECO:0000256" key="1">
    <source>
        <dbReference type="ARBA" id="ARBA00009179"/>
    </source>
</evidence>
<dbReference type="Pfam" id="PF17820">
    <property type="entry name" value="PDZ_6"/>
    <property type="match status" value="1"/>
</dbReference>
<evidence type="ECO:0000259" key="6">
    <source>
        <dbReference type="PROSITE" id="PS50106"/>
    </source>
</evidence>
<dbReference type="Gene3D" id="3.90.226.10">
    <property type="entry name" value="2-enoyl-CoA Hydratase, Chain A, domain 1"/>
    <property type="match status" value="1"/>
</dbReference>
<dbReference type="AlphaFoldDB" id="A0A2N5NRF1"/>
<evidence type="ECO:0000256" key="5">
    <source>
        <dbReference type="RuleBase" id="RU004404"/>
    </source>
</evidence>
<dbReference type="InterPro" id="IPR041489">
    <property type="entry name" value="PDZ_6"/>
</dbReference>
<evidence type="ECO:0000313" key="19">
    <source>
        <dbReference type="Proteomes" id="UP000234891"/>
    </source>
</evidence>
<dbReference type="GO" id="GO:0030288">
    <property type="term" value="C:outer membrane-bounded periplasmic space"/>
    <property type="evidence" value="ECO:0007669"/>
    <property type="project" value="TreeGrafter"/>
</dbReference>
<dbReference type="CDD" id="cd07560">
    <property type="entry name" value="Peptidase_S41_CPP"/>
    <property type="match status" value="1"/>
</dbReference>